<sequence>MKLKLKKLFTIIMSIIMLISSTLLPSMQSFAEGNIRVPDISVTDFDMSKLDLYEFKCRQENMQVIHQGISALQEHVVPNGTWKRSTVFMHKYNKYAVQQSFDNVLELLFRDAGEINGKKVNVRVKVTRLELNPTQYCGQQHNFNWDNSGVPFLTVDQNWGDSGIQLMDYVYPEHPNFNSNTEQAFNTRSEVTATLEYADGTPCDLKLTMQPTDIDVKPGNPIDNGNMTSFYEGVGVKDVHNSIDKIVYNINADLRQHDYPGNWHWWEPQAYIGEGGTSGTDEFNKSGFAMRSRNNSITFAYNSSATSGSLFKFFAEVPYYHNPEKTAKKIVDRVSAPKIIGEPIKYTVTYTVPRPGIDIIDDIKTLKFTDQFDKKVDFKNAEVKLDGKVLKENTDYKLLKIEALGVPPTIEIDIINKSLFGRDKAGKTYEITYNTVTNKNALVKGDDKVINSTARMYFDGVPIFANSVETRLITSVPPKKDVFTPGDLKQSINGKVVSPGEKLTYK</sequence>
<evidence type="ECO:0000313" key="4">
    <source>
        <dbReference type="Proteomes" id="UP000713904"/>
    </source>
</evidence>
<dbReference type="Proteomes" id="UP000713904">
    <property type="component" value="Unassembled WGS sequence"/>
</dbReference>
<evidence type="ECO:0000313" key="3">
    <source>
        <dbReference type="EMBL" id="MBC2576876.1"/>
    </source>
</evidence>
<dbReference type="RefSeq" id="WP_185624892.1">
    <property type="nucleotide sequence ID" value="NZ_JABGBW010000017.1"/>
</dbReference>
<name>A0ABR6TN71_9FIRM</name>
<accession>A0ABR6TN71</accession>
<dbReference type="Pfam" id="PF18873">
    <property type="entry name" value="Sgo0707_N1"/>
    <property type="match status" value="1"/>
</dbReference>
<feature type="domain" description="Sgo0707 N-terminal" evidence="1">
    <location>
        <begin position="40"/>
        <end position="314"/>
    </location>
</feature>
<dbReference type="Gene3D" id="2.60.40.740">
    <property type="match status" value="1"/>
</dbReference>
<dbReference type="InterPro" id="IPR026466">
    <property type="entry name" value="Fim_isopep_form_D2_dom"/>
</dbReference>
<organism evidence="3 4">
    <name type="scientific">Peptostreptococcus canis</name>
    <dbReference type="NCBI Taxonomy" id="1159213"/>
    <lineage>
        <taxon>Bacteria</taxon>
        <taxon>Bacillati</taxon>
        <taxon>Bacillota</taxon>
        <taxon>Clostridia</taxon>
        <taxon>Peptostreptococcales</taxon>
        <taxon>Peptostreptococcaceae</taxon>
        <taxon>Peptostreptococcus</taxon>
    </lineage>
</organism>
<proteinExistence type="predicted"/>
<feature type="non-terminal residue" evidence="3">
    <location>
        <position position="506"/>
    </location>
</feature>
<protein>
    <submittedName>
        <fullName evidence="3">Isopeptide-forming domain-containing fimbrial protein</fullName>
    </submittedName>
</protein>
<dbReference type="EMBL" id="JABGBW010000017">
    <property type="protein sequence ID" value="MBC2576876.1"/>
    <property type="molecule type" value="Genomic_DNA"/>
</dbReference>
<evidence type="ECO:0000259" key="2">
    <source>
        <dbReference type="Pfam" id="PF20623"/>
    </source>
</evidence>
<dbReference type="NCBIfam" id="TIGR04226">
    <property type="entry name" value="RrgB_K2N_iso_D2"/>
    <property type="match status" value="1"/>
</dbReference>
<comment type="caution">
    <text evidence="3">The sequence shown here is derived from an EMBL/GenBank/DDBJ whole genome shotgun (WGS) entry which is preliminary data.</text>
</comment>
<feature type="domain" description="Sgo0707-like N2" evidence="2">
    <location>
        <begin position="325"/>
        <end position="470"/>
    </location>
</feature>
<gene>
    <name evidence="3" type="ORF">HLB29_09415</name>
</gene>
<reference evidence="3 4" key="1">
    <citation type="submission" date="2020-05" db="EMBL/GenBank/DDBJ databases">
        <title>Draft genome of xy-202 and genomic insight in genome of the genus Peptostreptococcus.</title>
        <authorList>
            <person name="Zhang Z."/>
        </authorList>
    </citation>
    <scope>NUCLEOTIDE SEQUENCE [LARGE SCALE GENOMIC DNA]</scope>
    <source>
        <strain evidence="3 4">DSM 27025</strain>
    </source>
</reference>
<dbReference type="Pfam" id="PF20623">
    <property type="entry name" value="Sgo0707_N2"/>
    <property type="match status" value="1"/>
</dbReference>
<keyword evidence="4" id="KW-1185">Reference proteome</keyword>
<dbReference type="InterPro" id="IPR046473">
    <property type="entry name" value="Sgo0707-like_N2"/>
</dbReference>
<evidence type="ECO:0000259" key="1">
    <source>
        <dbReference type="Pfam" id="PF18873"/>
    </source>
</evidence>
<dbReference type="InterPro" id="IPR043630">
    <property type="entry name" value="Sgo0707_N1"/>
</dbReference>